<accession>A0A917H6Q7</accession>
<evidence type="ECO:0000259" key="1">
    <source>
        <dbReference type="Pfam" id="PF00144"/>
    </source>
</evidence>
<sequence length="349" mass="39130">MYENVKLELHAMLTDLVENGLYTGLAVGIVKDNEILFTGEFGTANLSTGAPVVRSTLFHQASVSKTFVATGIMQLVENGVVELDLPVLKYLPYFKMEDERYRHITIRQLLNHTSGMPDEEDYAWDRPEYDEQSLERYVKSIRRHSLLSEPGHKSAYSNIGYEILGDVIAKVSGMSFEQYMKNNILEPAGMKSSSFLKQAIEANLAAPHVRKDDESEACVSEVFPYNRAHAPSSTLYTNVEDMCHYMRMHLNQGAENGAYNALKSSSYAEMWKPQASIGEEEGSGHIGLCWFLGEHKGIRTISHSGWDTGFLSDLVILPDLKIAISVMTNSDYKDLSSVTYPLLDLLLDH</sequence>
<feature type="domain" description="Beta-lactamase-related" evidence="1">
    <location>
        <begin position="13"/>
        <end position="333"/>
    </location>
</feature>
<dbReference type="EMBL" id="BMHY01000004">
    <property type="protein sequence ID" value="GGG69147.1"/>
    <property type="molecule type" value="Genomic_DNA"/>
</dbReference>
<dbReference type="RefSeq" id="WP_188889541.1">
    <property type="nucleotide sequence ID" value="NZ_BMHY01000004.1"/>
</dbReference>
<protein>
    <recommendedName>
        <fullName evidence="1">Beta-lactamase-related domain-containing protein</fullName>
    </recommendedName>
</protein>
<evidence type="ECO:0000313" key="2">
    <source>
        <dbReference type="EMBL" id="GGG69147.1"/>
    </source>
</evidence>
<dbReference type="InterPro" id="IPR012338">
    <property type="entry name" value="Beta-lactam/transpept-like"/>
</dbReference>
<dbReference type="Proteomes" id="UP000600247">
    <property type="component" value="Unassembled WGS sequence"/>
</dbReference>
<dbReference type="Pfam" id="PF00144">
    <property type="entry name" value="Beta-lactamase"/>
    <property type="match status" value="1"/>
</dbReference>
<dbReference type="Gene3D" id="3.40.710.10">
    <property type="entry name" value="DD-peptidase/beta-lactamase superfamily"/>
    <property type="match status" value="1"/>
</dbReference>
<evidence type="ECO:0000313" key="3">
    <source>
        <dbReference type="Proteomes" id="UP000600247"/>
    </source>
</evidence>
<organism evidence="2 3">
    <name type="scientific">Paenibacillus radicis</name>
    <name type="common">ex Gao et al. 2016</name>
    <dbReference type="NCBI Taxonomy" id="1737354"/>
    <lineage>
        <taxon>Bacteria</taxon>
        <taxon>Bacillati</taxon>
        <taxon>Bacillota</taxon>
        <taxon>Bacilli</taxon>
        <taxon>Bacillales</taxon>
        <taxon>Paenibacillaceae</taxon>
        <taxon>Paenibacillus</taxon>
    </lineage>
</organism>
<dbReference type="InterPro" id="IPR050491">
    <property type="entry name" value="AmpC-like"/>
</dbReference>
<proteinExistence type="predicted"/>
<dbReference type="SUPFAM" id="SSF56601">
    <property type="entry name" value="beta-lactamase/transpeptidase-like"/>
    <property type="match status" value="1"/>
</dbReference>
<dbReference type="AlphaFoldDB" id="A0A917H6Q7"/>
<reference evidence="2 3" key="1">
    <citation type="journal article" date="2014" name="Int. J. Syst. Evol. Microbiol.">
        <title>Complete genome sequence of Corynebacterium casei LMG S-19264T (=DSM 44701T), isolated from a smear-ripened cheese.</title>
        <authorList>
            <consortium name="US DOE Joint Genome Institute (JGI-PGF)"/>
            <person name="Walter F."/>
            <person name="Albersmeier A."/>
            <person name="Kalinowski J."/>
            <person name="Ruckert C."/>
        </authorList>
    </citation>
    <scope>NUCLEOTIDE SEQUENCE [LARGE SCALE GENOMIC DNA]</scope>
    <source>
        <strain evidence="2 3">CGMCC 1.15286</strain>
    </source>
</reference>
<keyword evidence="3" id="KW-1185">Reference proteome</keyword>
<name>A0A917H6Q7_9BACL</name>
<dbReference type="PANTHER" id="PTHR46825">
    <property type="entry name" value="D-ALANYL-D-ALANINE-CARBOXYPEPTIDASE/ENDOPEPTIDASE AMPH"/>
    <property type="match status" value="1"/>
</dbReference>
<comment type="caution">
    <text evidence="2">The sequence shown here is derived from an EMBL/GenBank/DDBJ whole genome shotgun (WGS) entry which is preliminary data.</text>
</comment>
<dbReference type="InterPro" id="IPR001466">
    <property type="entry name" value="Beta-lactam-related"/>
</dbReference>
<dbReference type="PANTHER" id="PTHR46825:SF9">
    <property type="entry name" value="BETA-LACTAMASE-RELATED DOMAIN-CONTAINING PROTEIN"/>
    <property type="match status" value="1"/>
</dbReference>
<gene>
    <name evidence="2" type="ORF">GCM10010918_25330</name>
</gene>